<organism evidence="1 2">
    <name type="scientific">Roseovarius halotolerans</name>
    <dbReference type="NCBI Taxonomy" id="505353"/>
    <lineage>
        <taxon>Bacteria</taxon>
        <taxon>Pseudomonadati</taxon>
        <taxon>Pseudomonadota</taxon>
        <taxon>Alphaproteobacteria</taxon>
        <taxon>Rhodobacterales</taxon>
        <taxon>Roseobacteraceae</taxon>
        <taxon>Roseovarius</taxon>
    </lineage>
</organism>
<proteinExistence type="predicted"/>
<evidence type="ECO:0000313" key="1">
    <source>
        <dbReference type="EMBL" id="SLN51255.1"/>
    </source>
</evidence>
<dbReference type="RefSeq" id="WP_139837420.1">
    <property type="nucleotide sequence ID" value="NZ_FWFU01000003.1"/>
</dbReference>
<name>A0A1X6ZGT0_9RHOB</name>
<sequence length="65" mass="6701">MQPHCKTPPHTSTRKRLALVLGLVIAGSGVFAGISRGGAPELDPVKALSISPVQVTVLDAQRAEG</sequence>
<accession>A0A1X6ZGT0</accession>
<gene>
    <name evidence="1" type="ORF">ROH8110_02802</name>
</gene>
<dbReference type="EMBL" id="FWFU01000003">
    <property type="protein sequence ID" value="SLN51255.1"/>
    <property type="molecule type" value="Genomic_DNA"/>
</dbReference>
<dbReference type="AlphaFoldDB" id="A0A1X6ZGT0"/>
<reference evidence="1 2" key="1">
    <citation type="submission" date="2017-03" db="EMBL/GenBank/DDBJ databases">
        <authorList>
            <person name="Afonso C.L."/>
            <person name="Miller P.J."/>
            <person name="Scott M.A."/>
            <person name="Spackman E."/>
            <person name="Goraichik I."/>
            <person name="Dimitrov K.M."/>
            <person name="Suarez D.L."/>
            <person name="Swayne D.E."/>
        </authorList>
    </citation>
    <scope>NUCLEOTIDE SEQUENCE [LARGE SCALE GENOMIC DNA]</scope>
    <source>
        <strain evidence="1 2">CECT 8110</strain>
    </source>
</reference>
<evidence type="ECO:0000313" key="2">
    <source>
        <dbReference type="Proteomes" id="UP000193207"/>
    </source>
</evidence>
<dbReference type="Proteomes" id="UP000193207">
    <property type="component" value="Unassembled WGS sequence"/>
</dbReference>
<protein>
    <submittedName>
        <fullName evidence="1">Uncharacterized protein</fullName>
    </submittedName>
</protein>
<keyword evidence="2" id="KW-1185">Reference proteome</keyword>